<comment type="similarity">
    <text evidence="6">Belongs to the FAU-1 family.</text>
</comment>
<dbReference type="EMBL" id="BMNM01000008">
    <property type="protein sequence ID" value="GGI81966.1"/>
    <property type="molecule type" value="Genomic_DNA"/>
</dbReference>
<dbReference type="PANTHER" id="PTHR39159">
    <property type="match status" value="1"/>
</dbReference>
<evidence type="ECO:0000256" key="6">
    <source>
        <dbReference type="HAMAP-Rule" id="MF_01910"/>
    </source>
</evidence>
<evidence type="ECO:0000256" key="4">
    <source>
        <dbReference type="ARBA" id="ARBA00022801"/>
    </source>
</evidence>
<evidence type="ECO:0000259" key="7">
    <source>
        <dbReference type="Pfam" id="PF04167"/>
    </source>
</evidence>
<organism evidence="9 10">
    <name type="scientific">Vulcanisaeta souniana JCM 11219</name>
    <dbReference type="NCBI Taxonomy" id="1293586"/>
    <lineage>
        <taxon>Archaea</taxon>
        <taxon>Thermoproteota</taxon>
        <taxon>Thermoprotei</taxon>
        <taxon>Thermoproteales</taxon>
        <taxon>Thermoproteaceae</taxon>
        <taxon>Vulcanisaeta</taxon>
    </lineage>
</organism>
<evidence type="ECO:0000256" key="2">
    <source>
        <dbReference type="ARBA" id="ARBA00022722"/>
    </source>
</evidence>
<keyword evidence="3 6" id="KW-0255">Endonuclease</keyword>
<feature type="domain" description="DUF402" evidence="7">
    <location>
        <begin position="331"/>
        <end position="470"/>
    </location>
</feature>
<evidence type="ECO:0000313" key="9">
    <source>
        <dbReference type="EMBL" id="GGI81966.1"/>
    </source>
</evidence>
<dbReference type="Pfam" id="PF04167">
    <property type="entry name" value="DUF402"/>
    <property type="match status" value="1"/>
</dbReference>
<evidence type="ECO:0000313" key="10">
    <source>
        <dbReference type="Proteomes" id="UP000657075"/>
    </source>
</evidence>
<dbReference type="InterPro" id="IPR007295">
    <property type="entry name" value="DUF402"/>
</dbReference>
<keyword evidence="4 6" id="KW-0378">Hydrolase</keyword>
<dbReference type="Gene3D" id="2.40.380.10">
    <property type="entry name" value="FomD-like"/>
    <property type="match status" value="1"/>
</dbReference>
<dbReference type="EC" id="3.1.26.-" evidence="6"/>
<dbReference type="RefSeq" id="WP_188603671.1">
    <property type="nucleotide sequence ID" value="NZ_AP026830.1"/>
</dbReference>
<evidence type="ECO:0000256" key="3">
    <source>
        <dbReference type="ARBA" id="ARBA00022759"/>
    </source>
</evidence>
<keyword evidence="5 6" id="KW-0694">RNA-binding</keyword>
<reference evidence="8" key="4">
    <citation type="journal article" date="2023" name="Microbiol. Resour. Announc.">
        <title>Complete Genome Sequence of Vulcanisaeta souniana Strain IC-059, a Hyperthermophilic Archaeon Isolated from Hot Spring Water in Japan.</title>
        <authorList>
            <person name="Kato S."/>
            <person name="Itoh T."/>
            <person name="Wu L."/>
            <person name="Ma J."/>
            <person name="Ohkuma M."/>
        </authorList>
    </citation>
    <scope>NUCLEOTIDE SEQUENCE</scope>
    <source>
        <strain evidence="8">JCM 11219</strain>
    </source>
</reference>
<gene>
    <name evidence="6" type="primary">fau-1</name>
    <name evidence="9" type="ORF">GCM10007112_18360</name>
    <name evidence="8" type="ORF">Vsou_19030</name>
</gene>
<reference evidence="9" key="1">
    <citation type="journal article" date="2014" name="Int. J. Syst. Evol. Microbiol.">
        <title>Complete genome sequence of Corynebacterium casei LMG S-19264T (=DSM 44701T), isolated from a smear-ripened cheese.</title>
        <authorList>
            <consortium name="US DOE Joint Genome Institute (JGI-PGF)"/>
            <person name="Walter F."/>
            <person name="Albersmeier A."/>
            <person name="Kalinowski J."/>
            <person name="Ruckert C."/>
        </authorList>
    </citation>
    <scope>NUCLEOTIDE SEQUENCE</scope>
    <source>
        <strain evidence="9">JCM 11219</strain>
    </source>
</reference>
<dbReference type="SUPFAM" id="SSF159234">
    <property type="entry name" value="FomD-like"/>
    <property type="match status" value="1"/>
</dbReference>
<dbReference type="InterPro" id="IPR035930">
    <property type="entry name" value="FomD-like_sf"/>
</dbReference>
<dbReference type="HAMAP" id="MF_01910">
    <property type="entry name" value="RNA_binding_AU_1"/>
    <property type="match status" value="1"/>
</dbReference>
<comment type="function">
    <text evidence="6">Probable RNase involved in rRNA stability through maturation and/or degradation of precursor rRNAs. Binds to RNA in loop regions with AU-rich sequences.</text>
</comment>
<dbReference type="PANTHER" id="PTHR39159:SF1">
    <property type="entry name" value="UPF0374 PROTEIN YGAC"/>
    <property type="match status" value="1"/>
</dbReference>
<dbReference type="GO" id="GO:0035925">
    <property type="term" value="F:mRNA 3'-UTR AU-rich region binding"/>
    <property type="evidence" value="ECO:0007669"/>
    <property type="project" value="UniProtKB-UniRule"/>
</dbReference>
<dbReference type="AlphaFoldDB" id="A0A830E4P0"/>
<dbReference type="GeneID" id="76207443"/>
<dbReference type="EMBL" id="AP026830">
    <property type="protein sequence ID" value="BDR92810.1"/>
    <property type="molecule type" value="Genomic_DNA"/>
</dbReference>
<evidence type="ECO:0000256" key="5">
    <source>
        <dbReference type="ARBA" id="ARBA00022884"/>
    </source>
</evidence>
<keyword evidence="2 6" id="KW-0540">Nuclease</keyword>
<dbReference type="Proteomes" id="UP001060771">
    <property type="component" value="Chromosome"/>
</dbReference>
<evidence type="ECO:0000313" key="8">
    <source>
        <dbReference type="EMBL" id="BDR92810.1"/>
    </source>
</evidence>
<dbReference type="Proteomes" id="UP000657075">
    <property type="component" value="Unassembled WGS sequence"/>
</dbReference>
<reference evidence="9" key="2">
    <citation type="submission" date="2020-09" db="EMBL/GenBank/DDBJ databases">
        <authorList>
            <person name="Sun Q."/>
            <person name="Ohkuma M."/>
        </authorList>
    </citation>
    <scope>NUCLEOTIDE SEQUENCE</scope>
    <source>
        <strain evidence="9">JCM 11219</strain>
    </source>
</reference>
<sequence length="484" mass="53654">MGGYSYRVRIRGKYATAISKLALDLGYTIVQASDVIISRFNINVNNSAPDVTIKDSERVPGALTVMGKCSAVNDVVDNLLRVVEKEALVWRSVVPLHRVVMGIVSVVDGNYLVDVGGGIRALLRSPSGAYSNGDVIPVVISRTRVYPSDELVAIPGIRVDTEHVSIVPGSGTVLFSSHIKNYETRQTLLKVGLRYIGKLSGYSIKWRSSAQFLTENDAVREIENALNIFNEVNHASKSSTPYTILQEGECITEIMLNGRAKLLLDNVRNNVMPTIMGHHTYKTLRRNTALLDLVESFLSHCSDRARFSAEFMKQLMSKKYRVGIIHIKPSGEVIKLGNADVLKLEPDDVVLMRRLRGGGFLDGLGLPKEEGDMAITCSAIGNEYLTHVYVDHAWRPKGIYININTPIEFTGGNILYIDLAVDIVKRWSSTEARVIDYDEYKSYVNMGALPSKLQARVEKLMNELLGNVHRLGEECLNKAKELTG</sequence>
<evidence type="ECO:0000256" key="1">
    <source>
        <dbReference type="ARBA" id="ARBA00022552"/>
    </source>
</evidence>
<keyword evidence="1 6" id="KW-0698">rRNA processing</keyword>
<accession>A0A830E4P0</accession>
<evidence type="ECO:0000313" key="11">
    <source>
        <dbReference type="Proteomes" id="UP001060771"/>
    </source>
</evidence>
<protein>
    <recommendedName>
        <fullName evidence="6">Probable ribonuclease FAU-1</fullName>
        <ecNumber evidence="6">3.1.26.-</ecNumber>
    </recommendedName>
    <alternativeName>
        <fullName evidence="6">RNA-binding protein FAU-1</fullName>
    </alternativeName>
</protein>
<dbReference type="OrthoDB" id="84798at2157"/>
<dbReference type="GO" id="GO:0016891">
    <property type="term" value="F:RNA endonuclease activity producing 5'-phosphomonoesters, hydrolytic mechanism"/>
    <property type="evidence" value="ECO:0007669"/>
    <property type="project" value="UniProtKB-UniRule"/>
</dbReference>
<dbReference type="InterPro" id="IPR050212">
    <property type="entry name" value="Ntdp-like"/>
</dbReference>
<dbReference type="InterPro" id="IPR016730">
    <property type="entry name" value="RNA-bd_FAU-1"/>
</dbReference>
<keyword evidence="11" id="KW-1185">Reference proteome</keyword>
<proteinExistence type="inferred from homology"/>
<reference evidence="11" key="3">
    <citation type="submission" date="2022-09" db="EMBL/GenBank/DDBJ databases">
        <title>Complete genome sequence of Vulcanisaeta souniana.</title>
        <authorList>
            <person name="Kato S."/>
            <person name="Itoh T."/>
            <person name="Ohkuma M."/>
        </authorList>
    </citation>
    <scope>NUCLEOTIDE SEQUENCE [LARGE SCALE GENOMIC DNA]</scope>
    <source>
        <strain evidence="11">JCM 11219</strain>
    </source>
</reference>
<dbReference type="GO" id="GO:0006364">
    <property type="term" value="P:rRNA processing"/>
    <property type="evidence" value="ECO:0007669"/>
    <property type="project" value="UniProtKB-UniRule"/>
</dbReference>
<name>A0A830E4P0_9CREN</name>